<dbReference type="PANTHER" id="PTHR46589">
    <property type="entry name" value="APOPTOTIC CHROMATIN CONDENSATION INDUCER IN THE NUCLEUS"/>
    <property type="match status" value="1"/>
</dbReference>
<feature type="compositionally biased region" description="Basic and acidic residues" evidence="14">
    <location>
        <begin position="1190"/>
        <end position="1212"/>
    </location>
</feature>
<dbReference type="PROSITE" id="PS50800">
    <property type="entry name" value="SAP"/>
    <property type="match status" value="1"/>
</dbReference>
<feature type="compositionally biased region" description="Acidic residues" evidence="14">
    <location>
        <begin position="171"/>
        <end position="181"/>
    </location>
</feature>
<dbReference type="EMBL" id="AAQR03175769">
    <property type="status" value="NOT_ANNOTATED_CDS"/>
    <property type="molecule type" value="Genomic_DNA"/>
</dbReference>
<evidence type="ECO:0000313" key="17">
    <source>
        <dbReference type="Proteomes" id="UP000005225"/>
    </source>
</evidence>
<keyword evidence="8" id="KW-0832">Ubl conjugation</keyword>
<dbReference type="InterPro" id="IPR003034">
    <property type="entry name" value="SAP_dom"/>
</dbReference>
<dbReference type="GO" id="GO:0008380">
    <property type="term" value="P:RNA splicing"/>
    <property type="evidence" value="ECO:0007669"/>
    <property type="project" value="UniProtKB-KW"/>
</dbReference>
<dbReference type="FunCoup" id="H0X7B4">
    <property type="interactions" value="3760"/>
</dbReference>
<feature type="compositionally biased region" description="Basic and acidic residues" evidence="14">
    <location>
        <begin position="1233"/>
        <end position="1319"/>
    </location>
</feature>
<evidence type="ECO:0000256" key="1">
    <source>
        <dbReference type="ARBA" id="ARBA00004324"/>
    </source>
</evidence>
<dbReference type="GO" id="GO:0005730">
    <property type="term" value="C:nucleolus"/>
    <property type="evidence" value="ECO:0007669"/>
    <property type="project" value="Ensembl"/>
</dbReference>
<keyword evidence="17" id="KW-1185">Reference proteome</keyword>
<dbReference type="OMA" id="GVKWPPS"/>
<dbReference type="PANTHER" id="PTHR46589:SF1">
    <property type="entry name" value="APOPTOTIC CHROMATIN CONDENSATION INDUCER IN THE NUCLEUS"/>
    <property type="match status" value="1"/>
</dbReference>
<dbReference type="STRING" id="30611.ENSOGAP00000011293"/>
<dbReference type="eggNOG" id="KOG2416">
    <property type="taxonomic scope" value="Eukaryota"/>
</dbReference>
<evidence type="ECO:0000256" key="14">
    <source>
        <dbReference type="SAM" id="MobiDB-lite"/>
    </source>
</evidence>
<dbReference type="EMBL" id="AAQR03175763">
    <property type="status" value="NOT_ANNOTATED_CDS"/>
    <property type="molecule type" value="Genomic_DNA"/>
</dbReference>
<comment type="subcellular location">
    <subcellularLocation>
        <location evidence="1">Nucleus speckle</location>
    </subcellularLocation>
    <subcellularLocation>
        <location evidence="2">Nucleus</location>
        <location evidence="2">Nucleoplasm</location>
    </subcellularLocation>
</comment>
<evidence type="ECO:0000256" key="12">
    <source>
        <dbReference type="ARBA" id="ARBA00062066"/>
    </source>
</evidence>
<comment type="subunit">
    <text evidence="12">Found in a mRNA splicing-dependent exon junction complex (EJC). Component of the heterotrimeric ASAP (apoptosis- and splicing-associated protein) complexes consisting of RNPS1, SAP18 and different isoforms of ACIN1; the association of SAP18 seems to require a preformed RNPS1:ACIN1 complex. Interacts with API5. Interacts with SRPK2 in a phosphorylation-dependent manner.</text>
</comment>
<evidence type="ECO:0000256" key="7">
    <source>
        <dbReference type="ARBA" id="ARBA00022703"/>
    </source>
</evidence>
<feature type="compositionally biased region" description="Pro residues" evidence="14">
    <location>
        <begin position="1112"/>
        <end position="1126"/>
    </location>
</feature>
<dbReference type="GO" id="GO:0006915">
    <property type="term" value="P:apoptotic process"/>
    <property type="evidence" value="ECO:0007669"/>
    <property type="project" value="UniProtKB-KW"/>
</dbReference>
<keyword evidence="10" id="KW-0508">mRNA splicing</keyword>
<keyword evidence="6" id="KW-0507">mRNA processing</keyword>
<dbReference type="EMBL" id="AAQR03175765">
    <property type="status" value="NOT_ANNOTATED_CDS"/>
    <property type="molecule type" value="Genomic_DNA"/>
</dbReference>
<dbReference type="InterPro" id="IPR052793">
    <property type="entry name" value="EJC-associated_protein"/>
</dbReference>
<evidence type="ECO:0000256" key="11">
    <source>
        <dbReference type="ARBA" id="ARBA00023242"/>
    </source>
</evidence>
<keyword evidence="4" id="KW-1017">Isopeptide bond</keyword>
<dbReference type="Pfam" id="PF02037">
    <property type="entry name" value="SAP"/>
    <property type="match status" value="1"/>
</dbReference>
<dbReference type="GO" id="GO:0003723">
    <property type="term" value="F:RNA binding"/>
    <property type="evidence" value="ECO:0007669"/>
    <property type="project" value="TreeGrafter"/>
</dbReference>
<feature type="compositionally biased region" description="Acidic residues" evidence="14">
    <location>
        <begin position="932"/>
        <end position="942"/>
    </location>
</feature>
<feature type="compositionally biased region" description="Basic and acidic residues" evidence="14">
    <location>
        <begin position="763"/>
        <end position="773"/>
    </location>
</feature>
<feature type="compositionally biased region" description="Basic and acidic residues" evidence="14">
    <location>
        <begin position="720"/>
        <end position="741"/>
    </location>
</feature>
<evidence type="ECO:0000256" key="9">
    <source>
        <dbReference type="ARBA" id="ARBA00022990"/>
    </source>
</evidence>
<dbReference type="HOGENOM" id="CLU_005840_0_0_1"/>
<dbReference type="GO" id="GO:0005886">
    <property type="term" value="C:plasma membrane"/>
    <property type="evidence" value="ECO:0007669"/>
    <property type="project" value="Ensembl"/>
</dbReference>
<evidence type="ECO:0000256" key="3">
    <source>
        <dbReference type="ARBA" id="ARBA00022481"/>
    </source>
</evidence>
<feature type="compositionally biased region" description="Basic and acidic residues" evidence="14">
    <location>
        <begin position="878"/>
        <end position="911"/>
    </location>
</feature>
<keyword evidence="3" id="KW-0488">Methylation</keyword>
<dbReference type="EMBL" id="AAQR03175764">
    <property type="status" value="NOT_ANNOTATED_CDS"/>
    <property type="molecule type" value="Genomic_DNA"/>
</dbReference>
<feature type="compositionally biased region" description="Acidic residues" evidence="14">
    <location>
        <begin position="280"/>
        <end position="299"/>
    </location>
</feature>
<dbReference type="EMBL" id="AAQR03175766">
    <property type="status" value="NOT_ANNOTATED_CDS"/>
    <property type="molecule type" value="Genomic_DNA"/>
</dbReference>
<evidence type="ECO:0000256" key="5">
    <source>
        <dbReference type="ARBA" id="ARBA00022553"/>
    </source>
</evidence>
<dbReference type="InterPro" id="IPR035979">
    <property type="entry name" value="RBD_domain_sf"/>
</dbReference>
<dbReference type="InParanoid" id="H0X7B4"/>
<dbReference type="SUPFAM" id="SSF54928">
    <property type="entry name" value="RNA-binding domain, RBD"/>
    <property type="match status" value="1"/>
</dbReference>
<keyword evidence="11" id="KW-0539">Nucleus</keyword>
<feature type="compositionally biased region" description="Basic and acidic residues" evidence="14">
    <location>
        <begin position="495"/>
        <end position="506"/>
    </location>
</feature>
<organism evidence="16 17">
    <name type="scientific">Otolemur garnettii</name>
    <name type="common">Small-eared galago</name>
    <name type="synonym">Garnett's greater bushbaby</name>
    <dbReference type="NCBI Taxonomy" id="30611"/>
    <lineage>
        <taxon>Eukaryota</taxon>
        <taxon>Metazoa</taxon>
        <taxon>Chordata</taxon>
        <taxon>Craniata</taxon>
        <taxon>Vertebrata</taxon>
        <taxon>Euteleostomi</taxon>
        <taxon>Mammalia</taxon>
        <taxon>Eutheria</taxon>
        <taxon>Euarchontoglires</taxon>
        <taxon>Primates</taxon>
        <taxon>Strepsirrhini</taxon>
        <taxon>Lorisiformes</taxon>
        <taxon>Galagidae</taxon>
        <taxon>Otolemur</taxon>
    </lineage>
</organism>
<keyword evidence="9" id="KW-0007">Acetylation</keyword>
<sequence>MGGWKESIGADVRRKHPSSSGGIRGVLSGNRGVDYCSGRGQLGTFEGRWRKLPKMPEAVGTDPSTSRKMAELEEVTLDGKPLQALRVTDLKAALEQRGLAKSGQKSALVKRLKGALMLENLQKHSTPHAAFQPNSQIGEEMSQNSFIKQYLEKQQELLRQRLEREAREAAELEEASAESEDEMIHPEGVTSLLPPDFQSSLERPELELSRHSPRKGSSVSEEKGESDDEKPRKGERRSSRVRQARAAKLSECSLAAEEEEDQEIPSRNLRVRADRNLKTEEEEEEEEEEDEEEEEEEDEGQKSREAPILKQFEEEGEEIPKAKPEEVMDERPKTIRSQEQEGLERGGRVTRSQEEARRSHLARQQQEKEMKTASLLKVEEREIKSSQGLEEKSKSPSPPRLTEDLEKAPLVLQPEQTASEEETPPPLLTKEASSPPPHAQLQSEEEIEPMEGPAPPVLIQLSPPNTDAETRELLLSHHSVQLVRGLSPLSSPADTKAESPAEKVPEESILPLVQKSTLAEYSMQKGLETESDKSAQPLPLKIEELAPAKGITEEALKQPSLEQKEDRKASHTLLPSHRLKQTTDSSSSRSSSSSSSSSRSRSRSPDSSGSRSHSPPRSKQRDVSHTHTNPGRPNKGSRSTSESRSRSRSRSRSASSSSRKSLSPGVSRDSNTSYTETKDPSSGQVVATPPVPQLQVVEPKERTSTSSSSIQMRRLSQPEPAEKHVTQRLQPERGSPKKCEAEEAEPPAATQPQTSETQTSHLPESEKIHRSVEEKEEVTMDTSESRPENDVPEPPVPIADQVSNDERPEGSAEDEEKKESSLPKSFKRKISVVWTAATKGVPAGNSDTEGGQPGRKRRWGASTATTQKKPSISITTESLKEAVVDLHADDSRISEDETERNGDDGTHDKGLKICRTVTQVLIIPGSDRGEGNNEEEEEEPEAEPPAPPQVSVEVALPPPVEHEVKKVTLGDTLTRRSISQQKSGVSITIDDPVRTAQVPSPPRGKISNIVHISNLVRPFTLGQLKELLGRTGTLVEEAFWIDKIKSHCFVTYSTVEEAVATRTALHGVKWPQSNPKFLCADYAEQDELDYHRGLLVDRPSEAKTEEQGIPRPLHPPPPPPVQPPQHPRAEQREQERAVREQWAEREREMERRERTRSEREWDRDKVREGPRSRSRSRDRRRKERAKSKEKKSEKKEKAQEEPPAKLLDDLFRKTKAAPCIYWLPLTDSQIVQKEAERAERAKEREKRRKEQEEEEQKEREKEAERERNRQLEREKRREHSRERDRERERERERDRGDRGDRDRDRERDRERGRERDRRDTKRHSRSRSRSTPVRDRGGRR</sequence>
<feature type="compositionally biased region" description="Polar residues" evidence="14">
    <location>
        <begin position="862"/>
        <end position="877"/>
    </location>
</feature>
<dbReference type="FunFam" id="3.30.70.330:FF:000147">
    <property type="entry name" value="Apoptotic chromatin condensation inducer in the nucleus"/>
    <property type="match status" value="1"/>
</dbReference>
<proteinExistence type="predicted"/>
<feature type="compositionally biased region" description="Basic and acidic residues" evidence="14">
    <location>
        <begin position="541"/>
        <end position="569"/>
    </location>
</feature>
<feature type="region of interest" description="Disordered" evidence="14">
    <location>
        <begin position="1"/>
        <end position="28"/>
    </location>
</feature>
<dbReference type="GO" id="GO:0071011">
    <property type="term" value="C:precatalytic spliceosome"/>
    <property type="evidence" value="ECO:0007669"/>
    <property type="project" value="TreeGrafter"/>
</dbReference>
<feature type="compositionally biased region" description="Basic residues" evidence="14">
    <location>
        <begin position="1172"/>
        <end position="1189"/>
    </location>
</feature>
<feature type="region of interest" description="Disordered" evidence="14">
    <location>
        <begin position="1101"/>
        <end position="1340"/>
    </location>
</feature>
<accession>H0X7B4</accession>
<protein>
    <recommendedName>
        <fullName evidence="13">Apoptotic chromatin condensation inducer in the nucleus</fullName>
    </recommendedName>
</protein>
<dbReference type="InterPro" id="IPR036361">
    <property type="entry name" value="SAP_dom_sf"/>
</dbReference>
<keyword evidence="7" id="KW-0053">Apoptosis</keyword>
<dbReference type="GO" id="GO:0006397">
    <property type="term" value="P:mRNA processing"/>
    <property type="evidence" value="ECO:0007669"/>
    <property type="project" value="UniProtKB-KW"/>
</dbReference>
<evidence type="ECO:0000256" key="8">
    <source>
        <dbReference type="ARBA" id="ARBA00022843"/>
    </source>
</evidence>
<dbReference type="EMBL" id="AAQR03175762">
    <property type="status" value="NOT_ANNOTATED_CDS"/>
    <property type="molecule type" value="Genomic_DNA"/>
</dbReference>
<feature type="compositionally biased region" description="Low complexity" evidence="14">
    <location>
        <begin position="246"/>
        <end position="255"/>
    </location>
</feature>
<evidence type="ECO:0000256" key="10">
    <source>
        <dbReference type="ARBA" id="ARBA00023187"/>
    </source>
</evidence>
<evidence type="ECO:0000256" key="6">
    <source>
        <dbReference type="ARBA" id="ARBA00022664"/>
    </source>
</evidence>
<evidence type="ECO:0000313" key="16">
    <source>
        <dbReference type="Ensembl" id="ENSOGAP00000011293.2"/>
    </source>
</evidence>
<keyword evidence="5" id="KW-0597">Phosphoprotein</keyword>
<dbReference type="InterPro" id="IPR012677">
    <property type="entry name" value="Nucleotide-bd_a/b_plait_sf"/>
</dbReference>
<dbReference type="GO" id="GO:0005829">
    <property type="term" value="C:cytosol"/>
    <property type="evidence" value="ECO:0007669"/>
    <property type="project" value="Ensembl"/>
</dbReference>
<reference evidence="17" key="1">
    <citation type="submission" date="2011-03" db="EMBL/GenBank/DDBJ databases">
        <title>Version 3 of the genome sequence of Otolemur garnettii (Bushbaby).</title>
        <authorList>
            <consortium name="The Broad Institute Genome Sequencing Platform"/>
            <person name="Di Palma F."/>
            <person name="Johnson J."/>
            <person name="Lander E.S."/>
            <person name="Lindblad-Toh K."/>
            <person name="Jaffe D.B."/>
            <person name="Gnerre S."/>
            <person name="MacCallum I."/>
            <person name="Przybylski D."/>
            <person name="Ribeiro F.J."/>
            <person name="Burton J.N."/>
            <person name="Walker B.J."/>
            <person name="Sharpe T."/>
            <person name="Hall G."/>
        </authorList>
    </citation>
    <scope>NUCLEOTIDE SEQUENCE [LARGE SCALE GENOMIC DNA]</scope>
</reference>
<evidence type="ECO:0000256" key="4">
    <source>
        <dbReference type="ARBA" id="ARBA00022499"/>
    </source>
</evidence>
<name>H0X7B4_OTOGA</name>
<feature type="domain" description="SAP" evidence="15">
    <location>
        <begin position="82"/>
        <end position="116"/>
    </location>
</feature>
<feature type="compositionally biased region" description="Basic and acidic residues" evidence="14">
    <location>
        <begin position="229"/>
        <end position="238"/>
    </location>
</feature>
<feature type="compositionally biased region" description="Basic and acidic residues" evidence="14">
    <location>
        <begin position="365"/>
        <end position="394"/>
    </location>
</feature>
<feature type="compositionally biased region" description="Polar residues" evidence="14">
    <location>
        <begin position="669"/>
        <end position="685"/>
    </location>
</feature>
<feature type="compositionally biased region" description="Basic and acidic residues" evidence="14">
    <location>
        <begin position="804"/>
        <end position="821"/>
    </location>
</feature>
<evidence type="ECO:0000256" key="2">
    <source>
        <dbReference type="ARBA" id="ARBA00004642"/>
    </source>
</evidence>
<dbReference type="GO" id="GO:0061574">
    <property type="term" value="C:ASAP complex"/>
    <property type="evidence" value="ECO:0007669"/>
    <property type="project" value="TreeGrafter"/>
</dbReference>
<dbReference type="EMBL" id="AAQR03175767">
    <property type="status" value="NOT_ANNOTATED_CDS"/>
    <property type="molecule type" value="Genomic_DNA"/>
</dbReference>
<reference evidence="16" key="3">
    <citation type="submission" date="2025-09" db="UniProtKB">
        <authorList>
            <consortium name="Ensembl"/>
        </authorList>
    </citation>
    <scope>IDENTIFICATION</scope>
</reference>
<dbReference type="SUPFAM" id="SSF68906">
    <property type="entry name" value="SAP domain"/>
    <property type="match status" value="1"/>
</dbReference>
<dbReference type="InterPro" id="IPR032552">
    <property type="entry name" value="RSB_motif"/>
</dbReference>
<feature type="compositionally biased region" description="Low complexity" evidence="14">
    <location>
        <begin position="585"/>
        <end position="617"/>
    </location>
</feature>
<feature type="compositionally biased region" description="Basic and acidic residues" evidence="14">
    <location>
        <begin position="1127"/>
        <end position="1171"/>
    </location>
</feature>
<dbReference type="EMBL" id="AAQR03175768">
    <property type="status" value="NOT_ANNOTATED_CDS"/>
    <property type="molecule type" value="Genomic_DNA"/>
</dbReference>
<feature type="compositionally biased region" description="Low complexity" evidence="14">
    <location>
        <begin position="652"/>
        <end position="668"/>
    </location>
</feature>
<dbReference type="GeneTree" id="ENSGT00710000106790"/>
<dbReference type="Pfam" id="PF16294">
    <property type="entry name" value="RSB_motif"/>
    <property type="match status" value="1"/>
</dbReference>
<dbReference type="Gene3D" id="1.10.720.30">
    <property type="entry name" value="SAP domain"/>
    <property type="match status" value="1"/>
</dbReference>
<dbReference type="CDD" id="cd12432">
    <property type="entry name" value="RRM_ACINU"/>
    <property type="match status" value="1"/>
</dbReference>
<feature type="compositionally biased region" description="Basic and acidic residues" evidence="14">
    <location>
        <begin position="300"/>
        <end position="358"/>
    </location>
</feature>
<feature type="region of interest" description="Disordered" evidence="14">
    <location>
        <begin position="486"/>
        <end position="968"/>
    </location>
</feature>
<dbReference type="FunFam" id="1.10.720.30:FF:000031">
    <property type="entry name" value="Apoptotic chromatin condensation inducer 1"/>
    <property type="match status" value="1"/>
</dbReference>
<reference evidence="16" key="2">
    <citation type="submission" date="2025-08" db="UniProtKB">
        <authorList>
            <consortium name="Ensembl"/>
        </authorList>
    </citation>
    <scope>IDENTIFICATION</scope>
</reference>
<dbReference type="GO" id="GO:0016607">
    <property type="term" value="C:nuclear speck"/>
    <property type="evidence" value="ECO:0007669"/>
    <property type="project" value="UniProtKB-SubCell"/>
</dbReference>
<dbReference type="Proteomes" id="UP000005225">
    <property type="component" value="Unassembled WGS sequence"/>
</dbReference>
<dbReference type="Ensembl" id="ENSOGAT00000012610.2">
    <property type="protein sequence ID" value="ENSOGAP00000011293.2"/>
    <property type="gene ID" value="ENSOGAG00000012605.2"/>
</dbReference>
<dbReference type="Gene3D" id="3.30.70.330">
    <property type="match status" value="1"/>
</dbReference>
<evidence type="ECO:0000256" key="13">
    <source>
        <dbReference type="ARBA" id="ARBA00071331"/>
    </source>
</evidence>
<dbReference type="SMART" id="SM00513">
    <property type="entry name" value="SAP"/>
    <property type="match status" value="1"/>
</dbReference>
<feature type="compositionally biased region" description="Polar residues" evidence="14">
    <location>
        <begin position="750"/>
        <end position="762"/>
    </location>
</feature>
<evidence type="ECO:0000259" key="15">
    <source>
        <dbReference type="PROSITE" id="PS50800"/>
    </source>
</evidence>
<dbReference type="InterPro" id="IPR034257">
    <property type="entry name" value="Acinus_RRM"/>
</dbReference>
<feature type="region of interest" description="Disordered" evidence="14">
    <location>
        <begin position="169"/>
        <end position="464"/>
    </location>
</feature>